<dbReference type="FunFam" id="2.60.200.20:FF:000053">
    <property type="entry name" value="Os06g0275900 protein"/>
    <property type="match status" value="1"/>
</dbReference>
<dbReference type="InterPro" id="IPR008984">
    <property type="entry name" value="SMAD_FHA_dom_sf"/>
</dbReference>
<proteinExistence type="inferred from homology"/>
<dbReference type="PROSITE" id="PS50006">
    <property type="entry name" value="FHA_DOMAIN"/>
    <property type="match status" value="1"/>
</dbReference>
<dbReference type="InterPro" id="IPR019269">
    <property type="entry name" value="BLOC1_su2"/>
</dbReference>
<name>A0AAV3PMA8_LITER</name>
<dbReference type="PANTHER" id="PTHR47882">
    <property type="entry name" value="BIOGENESIS OF LYSOSOME-RELATED ORGANELLES COMPLEX 1 SUBUNIT 2"/>
    <property type="match status" value="1"/>
</dbReference>
<dbReference type="EMBL" id="BAABME010001716">
    <property type="protein sequence ID" value="GAA0151107.1"/>
    <property type="molecule type" value="Genomic_DNA"/>
</dbReference>
<dbReference type="SUPFAM" id="SSF49879">
    <property type="entry name" value="SMAD/FHA domain"/>
    <property type="match status" value="1"/>
</dbReference>
<dbReference type="Pfam" id="PF10046">
    <property type="entry name" value="BLOC1_2"/>
    <property type="match status" value="1"/>
</dbReference>
<accession>A0AAV3PMA8</accession>
<comment type="similarity">
    <text evidence="1">Belongs to the BLOC1S2 family.</text>
</comment>
<evidence type="ECO:0000313" key="3">
    <source>
        <dbReference type="EMBL" id="GAA0151107.1"/>
    </source>
</evidence>
<dbReference type="InterPro" id="IPR000253">
    <property type="entry name" value="FHA_dom"/>
</dbReference>
<organism evidence="3 4">
    <name type="scientific">Lithospermum erythrorhizon</name>
    <name type="common">Purple gromwell</name>
    <name type="synonym">Lithospermum officinale var. erythrorhizon</name>
    <dbReference type="NCBI Taxonomy" id="34254"/>
    <lineage>
        <taxon>Eukaryota</taxon>
        <taxon>Viridiplantae</taxon>
        <taxon>Streptophyta</taxon>
        <taxon>Embryophyta</taxon>
        <taxon>Tracheophyta</taxon>
        <taxon>Spermatophyta</taxon>
        <taxon>Magnoliopsida</taxon>
        <taxon>eudicotyledons</taxon>
        <taxon>Gunneridae</taxon>
        <taxon>Pentapetalae</taxon>
        <taxon>asterids</taxon>
        <taxon>lamiids</taxon>
        <taxon>Boraginales</taxon>
        <taxon>Boraginaceae</taxon>
        <taxon>Boraginoideae</taxon>
        <taxon>Lithospermeae</taxon>
        <taxon>Lithospermum</taxon>
    </lineage>
</organism>
<dbReference type="Gene3D" id="2.60.200.20">
    <property type="match status" value="1"/>
</dbReference>
<dbReference type="Proteomes" id="UP001454036">
    <property type="component" value="Unassembled WGS sequence"/>
</dbReference>
<evidence type="ECO:0000259" key="2">
    <source>
        <dbReference type="PROSITE" id="PS50006"/>
    </source>
</evidence>
<evidence type="ECO:0000256" key="1">
    <source>
        <dbReference type="ARBA" id="ARBA00008468"/>
    </source>
</evidence>
<keyword evidence="4" id="KW-1185">Reference proteome</keyword>
<gene>
    <name evidence="3" type="ORF">LIER_09899</name>
</gene>
<dbReference type="Pfam" id="PF00498">
    <property type="entry name" value="FHA"/>
    <property type="match status" value="1"/>
</dbReference>
<comment type="caution">
    <text evidence="3">The sequence shown here is derived from an EMBL/GenBank/DDBJ whole genome shotgun (WGS) entry which is preliminary data.</text>
</comment>
<feature type="domain" description="FHA" evidence="2">
    <location>
        <begin position="60"/>
        <end position="110"/>
    </location>
</feature>
<dbReference type="PANTHER" id="PTHR47882:SF1">
    <property type="entry name" value="BIOGENESIS OF LYSOSOME-RELATED ORGANELLES COMPLEX 1 SUBUNIT 2"/>
    <property type="match status" value="1"/>
</dbReference>
<dbReference type="SMART" id="SM00240">
    <property type="entry name" value="FHA"/>
    <property type="match status" value="1"/>
</dbReference>
<protein>
    <submittedName>
        <fullName evidence="3">RNA splicing factor</fullName>
    </submittedName>
</protein>
<sequence>MSTPVDQSPDQSPNEPDPKAELVAYTVPHWSGPPRNEFSIQILKDGLIIDKFNVHDKGHYVFGTMDLCDFILDDPTISPFHAVLQFKSEGAAYIYDLSSKHGTSVNNKQVNQKEYVELHVGDVIQFGGSPKLYVLEGPIDLISPGNSNEEECAMEVATQEKQDQLAASLNDLFISVSTMVKGELQGTNNLLELLEKMNLRVAEEYKGFGDLASGLSVFVEQLKSKSNNFDDYVQQIDAIENQVTECEVVISMLDRYVSVLESKVQSAYQIPPHS</sequence>
<reference evidence="3 4" key="1">
    <citation type="submission" date="2024-01" db="EMBL/GenBank/DDBJ databases">
        <title>The complete chloroplast genome sequence of Lithospermum erythrorhizon: insights into the phylogenetic relationship among Boraginaceae species and the maternal lineages of purple gromwells.</title>
        <authorList>
            <person name="Okada T."/>
            <person name="Watanabe K."/>
        </authorList>
    </citation>
    <scope>NUCLEOTIDE SEQUENCE [LARGE SCALE GENOMIC DNA]</scope>
</reference>
<evidence type="ECO:0000313" key="4">
    <source>
        <dbReference type="Proteomes" id="UP001454036"/>
    </source>
</evidence>
<dbReference type="AlphaFoldDB" id="A0AAV3PMA8"/>